<proteinExistence type="predicted"/>
<dbReference type="PROSITE" id="PS50181">
    <property type="entry name" value="FBOX"/>
    <property type="match status" value="1"/>
</dbReference>
<organism evidence="2 3">
    <name type="scientific">Trifolium subterraneum</name>
    <name type="common">Subterranean clover</name>
    <dbReference type="NCBI Taxonomy" id="3900"/>
    <lineage>
        <taxon>Eukaryota</taxon>
        <taxon>Viridiplantae</taxon>
        <taxon>Streptophyta</taxon>
        <taxon>Embryophyta</taxon>
        <taxon>Tracheophyta</taxon>
        <taxon>Spermatophyta</taxon>
        <taxon>Magnoliopsida</taxon>
        <taxon>eudicotyledons</taxon>
        <taxon>Gunneridae</taxon>
        <taxon>Pentapetalae</taxon>
        <taxon>rosids</taxon>
        <taxon>fabids</taxon>
        <taxon>Fabales</taxon>
        <taxon>Fabaceae</taxon>
        <taxon>Papilionoideae</taxon>
        <taxon>50 kb inversion clade</taxon>
        <taxon>NPAAA clade</taxon>
        <taxon>Hologalegina</taxon>
        <taxon>IRL clade</taxon>
        <taxon>Trifolieae</taxon>
        <taxon>Trifolium</taxon>
    </lineage>
</organism>
<dbReference type="AlphaFoldDB" id="A0A2Z6N0D0"/>
<gene>
    <name evidence="2" type="ORF">TSUD_65150</name>
</gene>
<name>A0A2Z6N0D0_TRISU</name>
<evidence type="ECO:0000259" key="1">
    <source>
        <dbReference type="PROSITE" id="PS50181"/>
    </source>
</evidence>
<keyword evidence="3" id="KW-1185">Reference proteome</keyword>
<dbReference type="CDD" id="cd22160">
    <property type="entry name" value="F-box_AtFBL13-like"/>
    <property type="match status" value="1"/>
</dbReference>
<reference evidence="3" key="1">
    <citation type="journal article" date="2017" name="Front. Plant Sci.">
        <title>Climate Clever Clovers: New Paradigm to Reduce the Environmental Footprint of Ruminants by Breeding Low Methanogenic Forages Utilizing Haplotype Variation.</title>
        <authorList>
            <person name="Kaur P."/>
            <person name="Appels R."/>
            <person name="Bayer P.E."/>
            <person name="Keeble-Gagnere G."/>
            <person name="Wang J."/>
            <person name="Hirakawa H."/>
            <person name="Shirasawa K."/>
            <person name="Vercoe P."/>
            <person name="Stefanova K."/>
            <person name="Durmic Z."/>
            <person name="Nichols P."/>
            <person name="Revell C."/>
            <person name="Isobe S.N."/>
            <person name="Edwards D."/>
            <person name="Erskine W."/>
        </authorList>
    </citation>
    <scope>NUCLEOTIDE SEQUENCE [LARGE SCALE GENOMIC DNA]</scope>
    <source>
        <strain evidence="3">cv. Daliak</strain>
    </source>
</reference>
<sequence length="370" mass="41269">MSNSAKEEIMIPPDTKRGRYHDQDRLSDLPDCVLLHILSFLNTKHVVQTCILSPRWKDLWKAILTSTTLTLHSSHFSTKKGFAKFAAKIITLRDTKTALHSLDLDCLGNIEPRLLKKILNYVDSHNTQIQQLAINVIADSDPILSCVSSCRALTSLKLDFRHKNYHGFGETLFPKSLDLPALTNLDLANFTFCASDNADCAEPFKAFNSLNSLTISNCRGRDARILRISNATLANLTLRHTCCADFTIIELSTPSLYTFSFYSTFDMKLCGSLSSVKQVDIDAQTPFLIANVLSWLQDFANVKSLTVTLITLQILSVFPHLLKVKHSLCNLKSLKVKVKGGVATSETIPDRIVDFLLQNSPTAEVDLIDH</sequence>
<dbReference type="SUPFAM" id="SSF81383">
    <property type="entry name" value="F-box domain"/>
    <property type="match status" value="1"/>
</dbReference>
<dbReference type="PANTHER" id="PTHR32212:SF269">
    <property type="entry name" value="F-BOX_RNI_FBD-LIKE DOMAIN PROTEIN"/>
    <property type="match status" value="1"/>
</dbReference>
<evidence type="ECO:0000313" key="2">
    <source>
        <dbReference type="EMBL" id="GAU29480.1"/>
    </source>
</evidence>
<feature type="domain" description="F-box" evidence="1">
    <location>
        <begin position="23"/>
        <end position="59"/>
    </location>
</feature>
<accession>A0A2Z6N0D0</accession>
<dbReference type="InterPro" id="IPR036047">
    <property type="entry name" value="F-box-like_dom_sf"/>
</dbReference>
<dbReference type="InterPro" id="IPR053781">
    <property type="entry name" value="F-box_AtFBL13-like"/>
</dbReference>
<dbReference type="OrthoDB" id="1848700at2759"/>
<dbReference type="EMBL" id="DF973397">
    <property type="protein sequence ID" value="GAU29480.1"/>
    <property type="molecule type" value="Genomic_DNA"/>
</dbReference>
<dbReference type="InterPro" id="IPR001810">
    <property type="entry name" value="F-box_dom"/>
</dbReference>
<dbReference type="Pfam" id="PF00646">
    <property type="entry name" value="F-box"/>
    <property type="match status" value="1"/>
</dbReference>
<protein>
    <recommendedName>
        <fullName evidence="1">F-box domain-containing protein</fullName>
    </recommendedName>
</protein>
<evidence type="ECO:0000313" key="3">
    <source>
        <dbReference type="Proteomes" id="UP000242715"/>
    </source>
</evidence>
<dbReference type="Proteomes" id="UP000242715">
    <property type="component" value="Unassembled WGS sequence"/>
</dbReference>
<dbReference type="PANTHER" id="PTHR32212">
    <property type="entry name" value="CYCLIN-LIKE F-BOX"/>
    <property type="match status" value="1"/>
</dbReference>
<dbReference type="SUPFAM" id="SSF52047">
    <property type="entry name" value="RNI-like"/>
    <property type="match status" value="1"/>
</dbReference>
<dbReference type="Gene3D" id="1.20.1280.50">
    <property type="match status" value="1"/>
</dbReference>